<evidence type="ECO:0000256" key="2">
    <source>
        <dbReference type="ARBA" id="ARBA00022679"/>
    </source>
</evidence>
<dbReference type="AlphaFoldDB" id="A0A0S4QNW5"/>
<evidence type="ECO:0000313" key="3">
    <source>
        <dbReference type="EMBL" id="CUU57329.1"/>
    </source>
</evidence>
<dbReference type="EMBL" id="FAOZ01000011">
    <property type="protein sequence ID" value="CUU57329.1"/>
    <property type="molecule type" value="Genomic_DNA"/>
</dbReference>
<proteinExistence type="predicted"/>
<dbReference type="RefSeq" id="WP_006538609.1">
    <property type="nucleotide sequence ID" value="NZ_FAOZ01000011.1"/>
</dbReference>
<dbReference type="GO" id="GO:0005886">
    <property type="term" value="C:plasma membrane"/>
    <property type="evidence" value="ECO:0007669"/>
    <property type="project" value="TreeGrafter"/>
</dbReference>
<gene>
    <name evidence="3" type="ORF">Ga0074812_111166</name>
</gene>
<evidence type="ECO:0000313" key="4">
    <source>
        <dbReference type="Proteomes" id="UP000198802"/>
    </source>
</evidence>
<evidence type="ECO:0000256" key="1">
    <source>
        <dbReference type="ARBA" id="ARBA00022603"/>
    </source>
</evidence>
<protein>
    <submittedName>
        <fullName evidence="3">Predicted O-methyltransferase YrrM</fullName>
    </submittedName>
</protein>
<dbReference type="Proteomes" id="UP000198802">
    <property type="component" value="Unassembled WGS sequence"/>
</dbReference>
<dbReference type="GO" id="GO:0008168">
    <property type="term" value="F:methyltransferase activity"/>
    <property type="evidence" value="ECO:0007669"/>
    <property type="project" value="UniProtKB-KW"/>
</dbReference>
<dbReference type="GO" id="GO:0071770">
    <property type="term" value="P:DIM/DIP cell wall layer assembly"/>
    <property type="evidence" value="ECO:0007669"/>
    <property type="project" value="TreeGrafter"/>
</dbReference>
<dbReference type="Gene3D" id="3.40.50.150">
    <property type="entry name" value="Vaccinia Virus protein VP39"/>
    <property type="match status" value="1"/>
</dbReference>
<accession>A0A0S4QNW5</accession>
<sequence>MDVALRQAAEAAKGFMPPEEGQALHAAAAELPGGGLICEIGTYCGKSTLYLAAAARLVGAVVVTVDHHRGSEENQAGWEYHDTTLVDERSGRMDTLPTLRSTLEAAGVEDVVTPVIGRSEMVGRWWSTPIDLLFLDGGHTEKQAQADYEAWARHVRPGGRLVIHDVFPDPADGGQAPYHVLLRAVRDGFTEMSRTGSLRVLRRLF</sequence>
<dbReference type="SUPFAM" id="SSF53335">
    <property type="entry name" value="S-adenosyl-L-methionine-dependent methyltransferases"/>
    <property type="match status" value="1"/>
</dbReference>
<organism evidence="3 4">
    <name type="scientific">Parafrankia irregularis</name>
    <dbReference type="NCBI Taxonomy" id="795642"/>
    <lineage>
        <taxon>Bacteria</taxon>
        <taxon>Bacillati</taxon>
        <taxon>Actinomycetota</taxon>
        <taxon>Actinomycetes</taxon>
        <taxon>Frankiales</taxon>
        <taxon>Frankiaceae</taxon>
        <taxon>Parafrankia</taxon>
    </lineage>
</organism>
<keyword evidence="2 3" id="KW-0808">Transferase</keyword>
<reference evidence="4" key="1">
    <citation type="submission" date="2015-11" db="EMBL/GenBank/DDBJ databases">
        <authorList>
            <person name="Varghese N."/>
        </authorList>
    </citation>
    <scope>NUCLEOTIDE SEQUENCE [LARGE SCALE GENOMIC DNA]</scope>
    <source>
        <strain evidence="4">DSM 45899</strain>
    </source>
</reference>
<dbReference type="InterPro" id="IPR029063">
    <property type="entry name" value="SAM-dependent_MTases_sf"/>
</dbReference>
<dbReference type="PANTHER" id="PTHR40048">
    <property type="entry name" value="RHAMNOSYL O-METHYLTRANSFERASE"/>
    <property type="match status" value="1"/>
</dbReference>
<keyword evidence="1 3" id="KW-0489">Methyltransferase</keyword>
<dbReference type="GO" id="GO:0032259">
    <property type="term" value="P:methylation"/>
    <property type="evidence" value="ECO:0007669"/>
    <property type="project" value="UniProtKB-KW"/>
</dbReference>
<keyword evidence="4" id="KW-1185">Reference proteome</keyword>
<name>A0A0S4QNW5_9ACTN</name>
<dbReference type="Pfam" id="PF13578">
    <property type="entry name" value="Methyltransf_24"/>
    <property type="match status" value="1"/>
</dbReference>
<dbReference type="PANTHER" id="PTHR40048:SF1">
    <property type="entry name" value="RHAMNOSYL O-METHYLTRANSFERASE"/>
    <property type="match status" value="1"/>
</dbReference>